<feature type="transmembrane region" description="Helical" evidence="1">
    <location>
        <begin position="91"/>
        <end position="111"/>
    </location>
</feature>
<keyword evidence="2" id="KW-0479">Metal-binding</keyword>
<feature type="transmembrane region" description="Helical" evidence="1">
    <location>
        <begin position="66"/>
        <end position="85"/>
    </location>
</feature>
<proteinExistence type="predicted"/>
<protein>
    <submittedName>
        <fullName evidence="2">Zinc-finger protein</fullName>
    </submittedName>
</protein>
<dbReference type="HOGENOM" id="CLU_133751_1_0_5"/>
<dbReference type="Pfam" id="PF06170">
    <property type="entry name" value="DUF983"/>
    <property type="match status" value="1"/>
</dbReference>
<keyword evidence="2" id="KW-0862">Zinc</keyword>
<accession>F9Y3D7</accession>
<sequence>MTAETITPPQPMTAERPIGPALSRGWRRRCPACGKGKLLTGYLKVADHCPACGAEMFHQRADDGPAYLTILLVGHIMAVALHIVWSAFRPAPIVMALTFSIGVVLLALYLLPRIKGAFIGLQWSRKMHGFSDKLPD</sequence>
<dbReference type="EMBL" id="CP002018">
    <property type="protein sequence ID" value="AEM40378.1"/>
    <property type="molecule type" value="Genomic_DNA"/>
</dbReference>
<evidence type="ECO:0000256" key="1">
    <source>
        <dbReference type="SAM" id="Phobius"/>
    </source>
</evidence>
<dbReference type="InterPro" id="IPR009325">
    <property type="entry name" value="DUF983"/>
</dbReference>
<keyword evidence="1" id="KW-0812">Transmembrane</keyword>
<dbReference type="GO" id="GO:0008270">
    <property type="term" value="F:zinc ion binding"/>
    <property type="evidence" value="ECO:0007669"/>
    <property type="project" value="UniProtKB-KW"/>
</dbReference>
<keyword evidence="1" id="KW-1133">Transmembrane helix</keyword>
<keyword evidence="3" id="KW-1185">Reference proteome</keyword>
<dbReference type="KEGG" id="kvl:KVU_0538"/>
<dbReference type="AlphaFoldDB" id="F9Y3D7"/>
<keyword evidence="1" id="KW-0472">Membrane</keyword>
<gene>
    <name evidence="2" type="ordered locus">KVU_0538</name>
</gene>
<evidence type="ECO:0000313" key="3">
    <source>
        <dbReference type="Proteomes" id="UP000000692"/>
    </source>
</evidence>
<evidence type="ECO:0000313" key="2">
    <source>
        <dbReference type="EMBL" id="AEM40378.1"/>
    </source>
</evidence>
<dbReference type="Proteomes" id="UP000000692">
    <property type="component" value="Chromosome"/>
</dbReference>
<keyword evidence="2" id="KW-0863">Zinc-finger</keyword>
<organism evidence="2 3">
    <name type="scientific">Ketogulonicigenium vulgare (strain WSH-001)</name>
    <dbReference type="NCBI Taxonomy" id="759362"/>
    <lineage>
        <taxon>Bacteria</taxon>
        <taxon>Pseudomonadati</taxon>
        <taxon>Pseudomonadota</taxon>
        <taxon>Alphaproteobacteria</taxon>
        <taxon>Rhodobacterales</taxon>
        <taxon>Roseobacteraceae</taxon>
        <taxon>Ketogulonicigenium</taxon>
    </lineage>
</organism>
<dbReference type="OrthoDB" id="9799456at2"/>
<name>F9Y3D7_KETVW</name>
<dbReference type="eggNOG" id="COG5349">
    <property type="taxonomic scope" value="Bacteria"/>
</dbReference>
<dbReference type="RefSeq" id="WP_014537578.1">
    <property type="nucleotide sequence ID" value="NC_017384.1"/>
</dbReference>
<reference evidence="2 3" key="1">
    <citation type="journal article" date="2011" name="J. Bacteriol.">
        <title>Complete genome sequence of the industrial strain Ketogulonicigenium vulgare WSH-001.</title>
        <authorList>
            <person name="Liu L."/>
            <person name="Li Y."/>
            <person name="Zhang J."/>
            <person name="Zhou Z."/>
            <person name="Liu J."/>
            <person name="Li X."/>
            <person name="Zhou J."/>
            <person name="Du G."/>
            <person name="Wang L."/>
            <person name="Chen J."/>
        </authorList>
    </citation>
    <scope>NUCLEOTIDE SEQUENCE [LARGE SCALE GENOMIC DNA]</scope>
    <source>
        <strain evidence="2 3">WSH-001</strain>
    </source>
</reference>